<evidence type="ECO:0000259" key="5">
    <source>
        <dbReference type="Pfam" id="PF00501"/>
    </source>
</evidence>
<feature type="domain" description="AMP-binding enzyme C-terminal" evidence="6">
    <location>
        <begin position="458"/>
        <end position="536"/>
    </location>
</feature>
<gene>
    <name evidence="7" type="ORF">G5B40_13080</name>
</gene>
<keyword evidence="3" id="KW-0547">Nucleotide-binding</keyword>
<dbReference type="InterPro" id="IPR000873">
    <property type="entry name" value="AMP-dep_synth/lig_dom"/>
</dbReference>
<dbReference type="EMBL" id="CP049056">
    <property type="protein sequence ID" value="QIE56314.1"/>
    <property type="molecule type" value="Genomic_DNA"/>
</dbReference>
<dbReference type="InterPro" id="IPR051087">
    <property type="entry name" value="Mitochondrial_ACSM"/>
</dbReference>
<evidence type="ECO:0000313" key="8">
    <source>
        <dbReference type="Proteomes" id="UP000503336"/>
    </source>
</evidence>
<evidence type="ECO:0000256" key="4">
    <source>
        <dbReference type="ARBA" id="ARBA00022840"/>
    </source>
</evidence>
<evidence type="ECO:0000256" key="1">
    <source>
        <dbReference type="ARBA" id="ARBA00006432"/>
    </source>
</evidence>
<keyword evidence="4" id="KW-0067">ATP-binding</keyword>
<dbReference type="GO" id="GO:0006633">
    <property type="term" value="P:fatty acid biosynthetic process"/>
    <property type="evidence" value="ECO:0007669"/>
    <property type="project" value="TreeGrafter"/>
</dbReference>
<evidence type="ECO:0000256" key="3">
    <source>
        <dbReference type="ARBA" id="ARBA00022741"/>
    </source>
</evidence>
<dbReference type="GO" id="GO:0006637">
    <property type="term" value="P:acyl-CoA metabolic process"/>
    <property type="evidence" value="ECO:0007669"/>
    <property type="project" value="TreeGrafter"/>
</dbReference>
<dbReference type="GO" id="GO:0005524">
    <property type="term" value="F:ATP binding"/>
    <property type="evidence" value="ECO:0007669"/>
    <property type="project" value="UniProtKB-KW"/>
</dbReference>
<accession>A0A7L5C2B2</accession>
<dbReference type="GO" id="GO:0004321">
    <property type="term" value="F:fatty-acyl-CoA synthase activity"/>
    <property type="evidence" value="ECO:0007669"/>
    <property type="project" value="TreeGrafter"/>
</dbReference>
<dbReference type="InterPro" id="IPR042099">
    <property type="entry name" value="ANL_N_sf"/>
</dbReference>
<dbReference type="GO" id="GO:0016405">
    <property type="term" value="F:CoA-ligase activity"/>
    <property type="evidence" value="ECO:0007669"/>
    <property type="project" value="UniProtKB-ARBA"/>
</dbReference>
<dbReference type="PANTHER" id="PTHR43605">
    <property type="entry name" value="ACYL-COENZYME A SYNTHETASE"/>
    <property type="match status" value="1"/>
</dbReference>
<feature type="domain" description="AMP-dependent synthetase/ligase" evidence="5">
    <location>
        <begin position="35"/>
        <end position="403"/>
    </location>
</feature>
<protein>
    <submittedName>
        <fullName evidence="7">AMP-binding protein</fullName>
    </submittedName>
</protein>
<dbReference type="RefSeq" id="WP_165099386.1">
    <property type="nucleotide sequence ID" value="NZ_CP049056.1"/>
</dbReference>
<dbReference type="PANTHER" id="PTHR43605:SF10">
    <property type="entry name" value="ACYL-COA SYNTHETASE MEDIUM CHAIN FAMILY MEMBER 3"/>
    <property type="match status" value="1"/>
</dbReference>
<sequence length="552" mass="60234">MNFPELPPADTWRAAHESFDWRLPARYNIAELICERWARAAPDRVALIALDASGGETRWSYRELSRRSSRLANALAARGVSRGDRVGVLLPQSAETVLAWLGAVKLGAVITPLFTLFGEEALEYRLADSGCAALITDRANLSKIAAIRDRLPELRVVICIEGPDEGAEGLAAALAPARDAVEMAATGPDDPALLAYTSGTTGPPKGALHGQRVLAAHVVGARMVYDFLPYPGDLMWTPADWAWMGGSMNALVPALFHGVPVLAYRMGRFDPERAFGIMARHRVRCASFPPTALKLMRRVENPRRFGCDLRIVVSAGEAMGAETLAWGVEAFDAPLNEFYGQTECNMVIGNNARLSAPKPGAMGRALPGHEVVVLDERLNEAPTDATGELAIRTPDPGQFLRYWGKPDKTAEKFRTGPDGRRWMLTGDEASRDDKGYFRFESRTDDVITSSGYRVGPTEIEECLAGHPAVAVAAVVGTPDKVRTEVIRAFVTPTPGIERSDETAAALIAHVRLRLSPHLAPVSVEFVDELPMTATGKIMRRELRARRIVENRR</sequence>
<name>A0A7L5C2B2_9RHOB</name>
<dbReference type="InterPro" id="IPR025110">
    <property type="entry name" value="AMP-bd_C"/>
</dbReference>
<evidence type="ECO:0000256" key="2">
    <source>
        <dbReference type="ARBA" id="ARBA00022598"/>
    </source>
</evidence>
<dbReference type="Pfam" id="PF00501">
    <property type="entry name" value="AMP-binding"/>
    <property type="match status" value="1"/>
</dbReference>
<keyword evidence="8" id="KW-1185">Reference proteome</keyword>
<dbReference type="GO" id="GO:0015645">
    <property type="term" value="F:fatty acid ligase activity"/>
    <property type="evidence" value="ECO:0007669"/>
    <property type="project" value="TreeGrafter"/>
</dbReference>
<dbReference type="KEGG" id="hdh:G5B40_13080"/>
<reference evidence="7 8" key="1">
    <citation type="submission" date="2020-02" db="EMBL/GenBank/DDBJ databases">
        <title>complete genome sequence of Rhodobacteraceae bacterium.</title>
        <authorList>
            <person name="Park J."/>
            <person name="Kim Y.-S."/>
            <person name="Kim K.-H."/>
        </authorList>
    </citation>
    <scope>NUCLEOTIDE SEQUENCE [LARGE SCALE GENOMIC DNA]</scope>
    <source>
        <strain evidence="7 8">RR4-56</strain>
    </source>
</reference>
<dbReference type="SUPFAM" id="SSF56801">
    <property type="entry name" value="Acetyl-CoA synthetase-like"/>
    <property type="match status" value="1"/>
</dbReference>
<dbReference type="Pfam" id="PF13193">
    <property type="entry name" value="AMP-binding_C"/>
    <property type="match status" value="1"/>
</dbReference>
<keyword evidence="2" id="KW-0436">Ligase</keyword>
<dbReference type="InterPro" id="IPR045851">
    <property type="entry name" value="AMP-bd_C_sf"/>
</dbReference>
<proteinExistence type="inferred from homology"/>
<dbReference type="InterPro" id="IPR020845">
    <property type="entry name" value="AMP-binding_CS"/>
</dbReference>
<dbReference type="AlphaFoldDB" id="A0A7L5C2B2"/>
<dbReference type="Gene3D" id="3.40.50.12780">
    <property type="entry name" value="N-terminal domain of ligase-like"/>
    <property type="match status" value="1"/>
</dbReference>
<dbReference type="Proteomes" id="UP000503336">
    <property type="component" value="Chromosome"/>
</dbReference>
<evidence type="ECO:0000313" key="7">
    <source>
        <dbReference type="EMBL" id="QIE56314.1"/>
    </source>
</evidence>
<dbReference type="Gene3D" id="3.30.300.30">
    <property type="match status" value="1"/>
</dbReference>
<dbReference type="PROSITE" id="PS00455">
    <property type="entry name" value="AMP_BINDING"/>
    <property type="match status" value="1"/>
</dbReference>
<evidence type="ECO:0000259" key="6">
    <source>
        <dbReference type="Pfam" id="PF13193"/>
    </source>
</evidence>
<comment type="similarity">
    <text evidence="1">Belongs to the ATP-dependent AMP-binding enzyme family.</text>
</comment>
<organism evidence="7 8">
    <name type="scientific">Pikeienuella piscinae</name>
    <dbReference type="NCBI Taxonomy" id="2748098"/>
    <lineage>
        <taxon>Bacteria</taxon>
        <taxon>Pseudomonadati</taxon>
        <taxon>Pseudomonadota</taxon>
        <taxon>Alphaproteobacteria</taxon>
        <taxon>Rhodobacterales</taxon>
        <taxon>Paracoccaceae</taxon>
        <taxon>Pikeienuella</taxon>
    </lineage>
</organism>